<evidence type="ECO:0000313" key="1">
    <source>
        <dbReference type="EMBL" id="MCP3056592.1"/>
    </source>
</evidence>
<evidence type="ECO:0000313" key="2">
    <source>
        <dbReference type="Proteomes" id="UP001155220"/>
    </source>
</evidence>
<name>A0A9X2KJE5_9HYPH</name>
<protein>
    <submittedName>
        <fullName evidence="1">Uncharacterized protein</fullName>
    </submittedName>
</protein>
<organism evidence="1 2">
    <name type="scientific">Aurantimonas marianensis</name>
    <dbReference type="NCBI Taxonomy" id="2920428"/>
    <lineage>
        <taxon>Bacteria</taxon>
        <taxon>Pseudomonadati</taxon>
        <taxon>Pseudomonadota</taxon>
        <taxon>Alphaproteobacteria</taxon>
        <taxon>Hyphomicrobiales</taxon>
        <taxon>Aurantimonadaceae</taxon>
        <taxon>Aurantimonas</taxon>
    </lineage>
</organism>
<dbReference type="Proteomes" id="UP001155220">
    <property type="component" value="Unassembled WGS sequence"/>
</dbReference>
<keyword evidence="2" id="KW-1185">Reference proteome</keyword>
<dbReference type="AlphaFoldDB" id="A0A9X2KJE5"/>
<reference evidence="1" key="1">
    <citation type="submission" date="2022-03" db="EMBL/GenBank/DDBJ databases">
        <title>Aurantimonas Liuensis sp. Nov., isolated from the hadal seawater of the Mariana Trench.</title>
        <authorList>
            <person name="Liu R."/>
        </authorList>
    </citation>
    <scope>NUCLEOTIDE SEQUENCE</scope>
    <source>
        <strain evidence="1">LRZ36</strain>
    </source>
</reference>
<proteinExistence type="predicted"/>
<comment type="caution">
    <text evidence="1">The sequence shown here is derived from an EMBL/GenBank/DDBJ whole genome shotgun (WGS) entry which is preliminary data.</text>
</comment>
<dbReference type="RefSeq" id="WP_253965396.1">
    <property type="nucleotide sequence ID" value="NZ_JALHBS010000102.1"/>
</dbReference>
<accession>A0A9X2KJE5</accession>
<dbReference type="EMBL" id="JALHBS010000102">
    <property type="protein sequence ID" value="MCP3056592.1"/>
    <property type="molecule type" value="Genomic_DNA"/>
</dbReference>
<sequence length="371" mass="40136">MLPLRHIIAITQPFDRISDGRGISGQGERAMVKPLKIKPGVDEIFGTGNADKFLLSASSKNSEIVTINNFELGIDQLQYGKMNAVGYSFEWVDDGGDSQQNDLLITMGNQKVLLSNVGDQVPDPVEFDFFQGFEDDTSGVIDGGGGWFGNVTQTNTGANGIDAASGDFYGIVEQTGGSSPTGPFTRYGDRDADPFDGEYTTSIKVYLDSAADGGGGWDDGEGFDFSVAANKTDDTHLRDFIFHVTQDTSTGDLLINASNNTNFDPREDLDTLAGTATITEDGWYTFEHRFYDNGGVLAVDLNVIDEDGTIIFTKTLSDAGDDINNVGTDPRYGWFTNIDVDGGIAVDDWSLQHEQNQIQNLPLVDDIFGMG</sequence>
<gene>
    <name evidence="1" type="ORF">MJ956_15765</name>
</gene>